<accession>G8XDK6</accession>
<gene>
    <name evidence="1" type="ordered locus">SCATT_p00070</name>
</gene>
<dbReference type="AlphaFoldDB" id="G8XDK6"/>
<evidence type="ECO:0000313" key="1">
    <source>
        <dbReference type="EMBL" id="AEW98200.1"/>
    </source>
</evidence>
<reference evidence="2" key="1">
    <citation type="submission" date="2011-12" db="EMBL/GenBank/DDBJ databases">
        <title>Complete genome sequence of Streptomyces cattleya strain DSM 46488.</title>
        <authorList>
            <person name="Ou H.-Y."/>
            <person name="Li P."/>
            <person name="Zhao C."/>
            <person name="O'Hagan D."/>
            <person name="Deng Z."/>
        </authorList>
    </citation>
    <scope>NUCLEOTIDE SEQUENCE [LARGE SCALE GENOMIC DNA]</scope>
    <source>
        <strain evidence="2">ATCC 35852 / DSM 46488 / JCM 4925 / NBRC 14057 / NRRL 8057</strain>
        <plasmid evidence="2">Plasmid pSCATT</plasmid>
    </source>
</reference>
<dbReference type="Proteomes" id="UP000007842">
    <property type="component" value="Plasmid pSCATT"/>
</dbReference>
<organism evidence="1 2">
    <name type="scientific">Streptantibioticus cattleyicolor (strain ATCC 35852 / DSM 46488 / JCM 4925 / NBRC 14057 / NRRL 8057)</name>
    <name type="common">Streptomyces cattleya</name>
    <dbReference type="NCBI Taxonomy" id="1003195"/>
    <lineage>
        <taxon>Bacteria</taxon>
        <taxon>Bacillati</taxon>
        <taxon>Actinomycetota</taxon>
        <taxon>Actinomycetes</taxon>
        <taxon>Kitasatosporales</taxon>
        <taxon>Streptomycetaceae</taxon>
        <taxon>Streptantibioticus</taxon>
    </lineage>
</organism>
<dbReference type="HOGENOM" id="CLU_2958694_0_0_11"/>
<dbReference type="EMBL" id="CP003229">
    <property type="protein sequence ID" value="AEW98200.1"/>
    <property type="molecule type" value="Genomic_DNA"/>
</dbReference>
<evidence type="ECO:0000313" key="2">
    <source>
        <dbReference type="Proteomes" id="UP000007842"/>
    </source>
</evidence>
<name>G8XDK6_STREN</name>
<keyword evidence="1" id="KW-0614">Plasmid</keyword>
<geneLocation type="plasmid" evidence="1 2">
    <name>pSCATT</name>
</geneLocation>
<keyword evidence="2" id="KW-1185">Reference proteome</keyword>
<dbReference type="KEGG" id="scy:SCATT_p00070"/>
<proteinExistence type="predicted"/>
<dbReference type="OrthoDB" id="5572373at2"/>
<dbReference type="PATRIC" id="fig|1003195.29.peg.5812"/>
<dbReference type="RefSeq" id="WP_014626668.1">
    <property type="nucleotide sequence ID" value="NC_016113.1"/>
</dbReference>
<sequence length="59" mass="6913">MENGEVIQYSVVPDAWERFDMTCTRFLVGVLDATIRSEILWSQFPTTPHEFRRSSEFVS</sequence>
<protein>
    <submittedName>
        <fullName evidence="1">Uncharacterized protein</fullName>
    </submittedName>
</protein>